<dbReference type="AlphaFoldDB" id="A0A540W072"/>
<accession>A0A540W072</accession>
<dbReference type="EMBL" id="VIGB01000003">
    <property type="protein sequence ID" value="TQF02419.1"/>
    <property type="molecule type" value="Genomic_DNA"/>
</dbReference>
<dbReference type="Gene3D" id="2.60.120.620">
    <property type="entry name" value="q2cbj1_9rhob like domain"/>
    <property type="match status" value="1"/>
</dbReference>
<dbReference type="InterPro" id="IPR018724">
    <property type="entry name" value="2OG-Fe_dioxygenase"/>
</dbReference>
<dbReference type="RefSeq" id="WP_141633113.1">
    <property type="nucleotide sequence ID" value="NZ_VIGB01000003.1"/>
</dbReference>
<protein>
    <recommendedName>
        <fullName evidence="3">2OG-Fe dioxygenase family protein</fullName>
    </recommendedName>
</protein>
<dbReference type="GO" id="GO:0051213">
    <property type="term" value="F:dioxygenase activity"/>
    <property type="evidence" value="ECO:0007669"/>
    <property type="project" value="InterPro"/>
</dbReference>
<reference evidence="1 2" key="1">
    <citation type="submission" date="2019-06" db="EMBL/GenBank/DDBJ databases">
        <title>Description of Kitasatospora acidophila sp. nov. isolated from pine grove soil, and reclassification of Streptomyces novaecaesareae to Kitasatospora novaeceasareae comb. nov.</title>
        <authorList>
            <person name="Kim M.J."/>
        </authorList>
    </citation>
    <scope>NUCLEOTIDE SEQUENCE [LARGE SCALE GENOMIC DNA]</scope>
    <source>
        <strain evidence="1 2">MMS16-CNU292</strain>
    </source>
</reference>
<evidence type="ECO:0000313" key="1">
    <source>
        <dbReference type="EMBL" id="TQF02419.1"/>
    </source>
</evidence>
<dbReference type="Proteomes" id="UP000319103">
    <property type="component" value="Unassembled WGS sequence"/>
</dbReference>
<keyword evidence="2" id="KW-1185">Reference proteome</keyword>
<comment type="caution">
    <text evidence="1">The sequence shown here is derived from an EMBL/GenBank/DDBJ whole genome shotgun (WGS) entry which is preliminary data.</text>
</comment>
<gene>
    <name evidence="1" type="ORF">E6W39_09235</name>
</gene>
<evidence type="ECO:0008006" key="3">
    <source>
        <dbReference type="Google" id="ProtNLM"/>
    </source>
</evidence>
<sequence length="255" mass="28999">MQLEPSELAKNGYDRWGLAEHFGITEDDANYQALRAAYADLPPDPYAPGSGRHRRYARGMFLPWSKEFIWMPATESQRREGMNGYYQGDHNPEYPNVVRNLPAITQETCDNPLVLDMIKFAFEQTRWSEDDSVWPLFVGVHLIKLHIEDDGEAVSSPNELHQDGEPYVFAHLIYRDNMVGGGNVIATPAYRGKQPADVPPEDTLAAFDLEKPLDSYAITDDLVSHYVAPIRKGEAERPGERAIMLSDWVPMRHRI</sequence>
<evidence type="ECO:0000313" key="2">
    <source>
        <dbReference type="Proteomes" id="UP000319103"/>
    </source>
</evidence>
<name>A0A540W072_9ACTN</name>
<proteinExistence type="predicted"/>
<dbReference type="OrthoDB" id="6681382at2"/>
<dbReference type="Pfam" id="PF10014">
    <property type="entry name" value="2OG-Fe_Oxy_2"/>
    <property type="match status" value="1"/>
</dbReference>
<organism evidence="1 2">
    <name type="scientific">Kitasatospora acidiphila</name>
    <dbReference type="NCBI Taxonomy" id="2567942"/>
    <lineage>
        <taxon>Bacteria</taxon>
        <taxon>Bacillati</taxon>
        <taxon>Actinomycetota</taxon>
        <taxon>Actinomycetes</taxon>
        <taxon>Kitasatosporales</taxon>
        <taxon>Streptomycetaceae</taxon>
        <taxon>Kitasatospora</taxon>
    </lineage>
</organism>